<dbReference type="PRINTS" id="PR01438">
    <property type="entry name" value="UNVRSLSTRESS"/>
</dbReference>
<protein>
    <submittedName>
        <fullName evidence="3">Universal stress protein</fullName>
    </submittedName>
</protein>
<dbReference type="PANTHER" id="PTHR46268">
    <property type="entry name" value="STRESS RESPONSE PROTEIN NHAX"/>
    <property type="match status" value="1"/>
</dbReference>
<dbReference type="SUPFAM" id="SSF52402">
    <property type="entry name" value="Adenine nucleotide alpha hydrolases-like"/>
    <property type="match status" value="2"/>
</dbReference>
<feature type="domain" description="UspA" evidence="2">
    <location>
        <begin position="196"/>
        <end position="261"/>
    </location>
</feature>
<dbReference type="InterPro" id="IPR006016">
    <property type="entry name" value="UspA"/>
</dbReference>
<dbReference type="Pfam" id="PF00582">
    <property type="entry name" value="Usp"/>
    <property type="match status" value="2"/>
</dbReference>
<dbReference type="RefSeq" id="WP_147189369.1">
    <property type="nucleotide sequence ID" value="NZ_CP042435.1"/>
</dbReference>
<dbReference type="InterPro" id="IPR006015">
    <property type="entry name" value="Universal_stress_UspA"/>
</dbReference>
<dbReference type="EMBL" id="CP042435">
    <property type="protein sequence ID" value="QEC67562.1"/>
    <property type="molecule type" value="Genomic_DNA"/>
</dbReference>
<sequence>MKTVIVPIDFSDTSLNAAEYAARFLAGHYGVEIILYHCYDTELGEENSLENLGNLKNRLLEITPLNITLLAERTDEFLEELEKLARHREADLVIMGITGGRSSREQRFMGSNALKLAENKYIPVLIVPENSKYKGMKNVLLATDLKNVVGTTPSAPIKKILKEFNLNLHVINVNEEHYIELSEEARAERNKLDEMFSEYNPEFYFLRLFEIEDAINQFAEDKNIDLVINVHREHSLFSRLFKNSHTKKMAFQSHVPLLVVHE</sequence>
<dbReference type="Gene3D" id="3.40.50.620">
    <property type="entry name" value="HUPs"/>
    <property type="match status" value="2"/>
</dbReference>
<reference evidence="3 4" key="1">
    <citation type="journal article" date="2016" name="Int. J. Syst. Evol. Microbiol.">
        <title>Panacibacter ginsenosidivorans gen. nov., sp. nov., with ginsenoside converting activity isolated from soil of a ginseng field.</title>
        <authorList>
            <person name="Siddiqi M.Z."/>
            <person name="Muhammad Shafi S."/>
            <person name="Choi K.D."/>
            <person name="Im W.T."/>
        </authorList>
    </citation>
    <scope>NUCLEOTIDE SEQUENCE [LARGE SCALE GENOMIC DNA]</scope>
    <source>
        <strain evidence="3 4">Gsoil1550</strain>
    </source>
</reference>
<dbReference type="InterPro" id="IPR014729">
    <property type="entry name" value="Rossmann-like_a/b/a_fold"/>
</dbReference>
<feature type="domain" description="UspA" evidence="2">
    <location>
        <begin position="1"/>
        <end position="128"/>
    </location>
</feature>
<organism evidence="3 4">
    <name type="scientific">Panacibacter ginsenosidivorans</name>
    <dbReference type="NCBI Taxonomy" id="1813871"/>
    <lineage>
        <taxon>Bacteria</taxon>
        <taxon>Pseudomonadati</taxon>
        <taxon>Bacteroidota</taxon>
        <taxon>Chitinophagia</taxon>
        <taxon>Chitinophagales</taxon>
        <taxon>Chitinophagaceae</taxon>
        <taxon>Panacibacter</taxon>
    </lineage>
</organism>
<evidence type="ECO:0000256" key="1">
    <source>
        <dbReference type="ARBA" id="ARBA00008791"/>
    </source>
</evidence>
<dbReference type="KEGG" id="pgin:FRZ67_09760"/>
<comment type="similarity">
    <text evidence="1">Belongs to the universal stress protein A family.</text>
</comment>
<dbReference type="CDD" id="cd00293">
    <property type="entry name" value="USP-like"/>
    <property type="match status" value="1"/>
</dbReference>
<accession>A0A5B8V895</accession>
<gene>
    <name evidence="3" type="ORF">FRZ67_09760</name>
</gene>
<dbReference type="PANTHER" id="PTHR46268:SF6">
    <property type="entry name" value="UNIVERSAL STRESS PROTEIN UP12"/>
    <property type="match status" value="1"/>
</dbReference>
<keyword evidence="4" id="KW-1185">Reference proteome</keyword>
<dbReference type="Proteomes" id="UP000321533">
    <property type="component" value="Chromosome"/>
</dbReference>
<dbReference type="AlphaFoldDB" id="A0A5B8V895"/>
<proteinExistence type="inferred from homology"/>
<evidence type="ECO:0000259" key="2">
    <source>
        <dbReference type="Pfam" id="PF00582"/>
    </source>
</evidence>
<dbReference type="OrthoDB" id="9788959at2"/>
<name>A0A5B8V895_9BACT</name>
<evidence type="ECO:0000313" key="3">
    <source>
        <dbReference type="EMBL" id="QEC67562.1"/>
    </source>
</evidence>
<evidence type="ECO:0000313" key="4">
    <source>
        <dbReference type="Proteomes" id="UP000321533"/>
    </source>
</evidence>